<dbReference type="Pfam" id="PF14223">
    <property type="entry name" value="Retrotran_gag_2"/>
    <property type="match status" value="1"/>
</dbReference>
<keyword evidence="21" id="KW-1185">Reference proteome</keyword>
<dbReference type="Pfam" id="PF22936">
    <property type="entry name" value="Pol_BBD"/>
    <property type="match status" value="1"/>
</dbReference>
<name>A0A5J4YHD3_PORPP</name>
<dbReference type="GO" id="GO:0004190">
    <property type="term" value="F:aspartic-type endopeptidase activity"/>
    <property type="evidence" value="ECO:0007669"/>
    <property type="project" value="UniProtKB-KW"/>
</dbReference>
<evidence type="ECO:0000259" key="19">
    <source>
        <dbReference type="PROSITE" id="PS50994"/>
    </source>
</evidence>
<dbReference type="GO" id="GO:0006508">
    <property type="term" value="P:proteolysis"/>
    <property type="evidence" value="ECO:0007669"/>
    <property type="project" value="UniProtKB-KW"/>
</dbReference>
<evidence type="ECO:0000313" key="20">
    <source>
        <dbReference type="EMBL" id="KAA8490658.1"/>
    </source>
</evidence>
<evidence type="ECO:0000256" key="8">
    <source>
        <dbReference type="ARBA" id="ARBA00022759"/>
    </source>
</evidence>
<dbReference type="Pfam" id="PF25597">
    <property type="entry name" value="SH3_retrovirus"/>
    <property type="match status" value="1"/>
</dbReference>
<keyword evidence="2" id="KW-1188">Viral release from host cell</keyword>
<evidence type="ECO:0000313" key="21">
    <source>
        <dbReference type="Proteomes" id="UP000324585"/>
    </source>
</evidence>
<dbReference type="GO" id="GO:0046872">
    <property type="term" value="F:metal ion binding"/>
    <property type="evidence" value="ECO:0007669"/>
    <property type="project" value="UniProtKB-KW"/>
</dbReference>
<dbReference type="OrthoDB" id="775972at2759"/>
<dbReference type="GO" id="GO:0003887">
    <property type="term" value="F:DNA-directed DNA polymerase activity"/>
    <property type="evidence" value="ECO:0007669"/>
    <property type="project" value="UniProtKB-KW"/>
</dbReference>
<keyword evidence="4" id="KW-0540">Nuclease</keyword>
<evidence type="ECO:0000256" key="3">
    <source>
        <dbReference type="ARBA" id="ARBA00022670"/>
    </source>
</evidence>
<dbReference type="Gene3D" id="3.30.420.10">
    <property type="entry name" value="Ribonuclease H-like superfamily/Ribonuclease H"/>
    <property type="match status" value="1"/>
</dbReference>
<protein>
    <submittedName>
        <fullName evidence="20">Retrovirus-related Pol polyprotein from transposon TNT 1-94</fullName>
    </submittedName>
</protein>
<dbReference type="PROSITE" id="PS50994">
    <property type="entry name" value="INTEGRASE"/>
    <property type="match status" value="1"/>
</dbReference>
<dbReference type="OMA" id="IDNETWI"/>
<dbReference type="InterPro" id="IPR012337">
    <property type="entry name" value="RNaseH-like_sf"/>
</dbReference>
<evidence type="ECO:0000256" key="10">
    <source>
        <dbReference type="ARBA" id="ARBA00022840"/>
    </source>
</evidence>
<proteinExistence type="predicted"/>
<dbReference type="InterPro" id="IPR043502">
    <property type="entry name" value="DNA/RNA_pol_sf"/>
</dbReference>
<keyword evidence="12" id="KW-0229">DNA integration</keyword>
<dbReference type="Pfam" id="PF00665">
    <property type="entry name" value="rve"/>
    <property type="match status" value="1"/>
</dbReference>
<evidence type="ECO:0000256" key="14">
    <source>
        <dbReference type="ARBA" id="ARBA00022932"/>
    </source>
</evidence>
<keyword evidence="9" id="KW-0378">Hydrolase</keyword>
<keyword evidence="14" id="KW-0239">DNA-directed DNA polymerase</keyword>
<dbReference type="AlphaFoldDB" id="A0A5J4YHD3"/>
<keyword evidence="11" id="KW-0460">Magnesium</keyword>
<dbReference type="GO" id="GO:0006310">
    <property type="term" value="P:DNA recombination"/>
    <property type="evidence" value="ECO:0007669"/>
    <property type="project" value="UniProtKB-KW"/>
</dbReference>
<dbReference type="GO" id="GO:0003964">
    <property type="term" value="F:RNA-directed DNA polymerase activity"/>
    <property type="evidence" value="ECO:0007669"/>
    <property type="project" value="UniProtKB-KW"/>
</dbReference>
<dbReference type="PANTHER" id="PTHR42648:SF11">
    <property type="entry name" value="TRANSPOSON TY4-P GAG-POL POLYPROTEIN"/>
    <property type="match status" value="1"/>
</dbReference>
<feature type="domain" description="Integrase catalytic" evidence="19">
    <location>
        <begin position="522"/>
        <end position="690"/>
    </location>
</feature>
<dbReference type="GO" id="GO:0005524">
    <property type="term" value="F:ATP binding"/>
    <property type="evidence" value="ECO:0007669"/>
    <property type="project" value="UniProtKB-KW"/>
</dbReference>
<gene>
    <name evidence="20" type="ORF">FVE85_3807</name>
</gene>
<keyword evidence="8" id="KW-0255">Endonuclease</keyword>
<dbReference type="GO" id="GO:0003676">
    <property type="term" value="F:nucleic acid binding"/>
    <property type="evidence" value="ECO:0007669"/>
    <property type="project" value="InterPro"/>
</dbReference>
<accession>A0A5J4YHD3</accession>
<evidence type="ECO:0000256" key="16">
    <source>
        <dbReference type="ARBA" id="ARBA00023172"/>
    </source>
</evidence>
<evidence type="ECO:0000256" key="12">
    <source>
        <dbReference type="ARBA" id="ARBA00022908"/>
    </source>
</evidence>
<keyword evidence="7" id="KW-0064">Aspartyl protease</keyword>
<dbReference type="PANTHER" id="PTHR42648">
    <property type="entry name" value="TRANSPOSASE, PUTATIVE-RELATED"/>
    <property type="match status" value="1"/>
</dbReference>
<reference evidence="21" key="1">
    <citation type="journal article" date="2019" name="Nat. Commun.">
        <title>Expansion of phycobilisome linker gene families in mesophilic red algae.</title>
        <authorList>
            <person name="Lee J."/>
            <person name="Kim D."/>
            <person name="Bhattacharya D."/>
            <person name="Yoon H.S."/>
        </authorList>
    </citation>
    <scope>NUCLEOTIDE SEQUENCE [LARGE SCALE GENOMIC DNA]</scope>
    <source>
        <strain evidence="21">CCMP 1328</strain>
    </source>
</reference>
<sequence length="1117" mass="125974">MDDSLRSAAPLIASVAKYNGRNYREWSTRAMLLLQVAGLWSIVAGDQPRPVTPSRAGAAEWEQKELAAKFLLCSIVESRFLSCMSDITSAVIWAEFKKANEAQARTHIFTFRTQLETLAQGQNEKISDFLDRVDALRGQLSSAGEDVSDEHMVHYVLRGLKSEYANAREVLLHSRVGFTDLRYRLLDVEIHMASFGARKRGPVKDDSLPVTIANAMRLQKTIKKKHCEYCGKDNHYVKQCFKKKNDERNAAQAKVAEGAQKAEPSEKPKPKPKLAGARASEVNEEGFMSWNAFQRMMKKTEVAQRHFDKKFPSVYHNVSSTGLPRIGSLSLPSNAKVHNWLFDSGANRHCTWDSSLFIRKYECHQDVVMADNHVYTVTLKRDVMLKPNVNGVIKPLMLEGDLHIPTAHVNILSTLQAADNGAEFWHDKNQGQSTVKDQVVAEGYRNVGFDLLLNQSYARIANVRATSYDLLHRRLGHPGKFGMRETPKNVLGLPSNILPEDDFDCLICKPAKGTRNSFAKDRENSKSVVAGEVLHTDICGPIEPESCDGEKYFLTIIDEFSSLSNVYVMTRKSKAKSMLIAGILWLENQLGSKIKSVRSDRGSEYASRQVQNWFEMKGIDWCPTAPYTPENNGIAERMNRTLLEKVRCLLFDANLPLEYWGKALETANYLRNRTANRRGKTPFELAFGTQPDPSDLRIFGCRAFVHVENPFRSKLDPRVEEGCMIGYGQVHPNCQVLLSDGQIIETRNVQLNESQMGIDLVEDDLHRDHQAFGETVDQVRPPMESDNFPQVSGTSQDNAALTPEIHEFSESNYSEVEDFNDNLSDASGYVNEDSAYSPSREVDQMVDRINTVTGATVEPDSLTEALSGEHATQWRLALNEEMKSLIDNETWIVVDKPKDKNTVKCKWIFKVKFDVTGSIDRYKCRLVAKGFSQRPGVDFDDTFSPVVRHNTIRTIHSICAARRLHAFLFDVTTAFLNGILQEEIFMQQPDGFDFGENKVLKLRKAIYGLKQASRAWNEALCKVLYETGYSALQADPCIFAKSAEGPYMLIYVDDLLVIGDENCGTELETFLAQNFKILNLGEVSRQTFAGYEIDCNRINGTIRLSQRQNTEKILGPF</sequence>
<dbReference type="GO" id="GO:0015074">
    <property type="term" value="P:DNA integration"/>
    <property type="evidence" value="ECO:0007669"/>
    <property type="project" value="UniProtKB-KW"/>
</dbReference>
<dbReference type="InterPro" id="IPR057670">
    <property type="entry name" value="SH3_retrovirus"/>
</dbReference>
<dbReference type="InterPro" id="IPR036397">
    <property type="entry name" value="RNaseH_sf"/>
</dbReference>
<dbReference type="InterPro" id="IPR054722">
    <property type="entry name" value="PolX-like_BBD"/>
</dbReference>
<evidence type="ECO:0000256" key="4">
    <source>
        <dbReference type="ARBA" id="ARBA00022722"/>
    </source>
</evidence>
<keyword evidence="10" id="KW-0067">ATP-binding</keyword>
<evidence type="ECO:0000256" key="11">
    <source>
        <dbReference type="ARBA" id="ARBA00022842"/>
    </source>
</evidence>
<keyword evidence="13" id="KW-0695">RNA-directed DNA polymerase</keyword>
<dbReference type="InterPro" id="IPR039537">
    <property type="entry name" value="Retrotran_Ty1/copia-like"/>
</dbReference>
<comment type="function">
    <text evidence="1">The aspartyl protease (PR) mediates the proteolytic cleavages of the Gag and Gag-Pol polyproteins after assembly of the VLP.</text>
</comment>
<keyword evidence="6" id="KW-0547">Nucleotide-binding</keyword>
<evidence type="ECO:0000256" key="15">
    <source>
        <dbReference type="ARBA" id="ARBA00023113"/>
    </source>
</evidence>
<evidence type="ECO:0000256" key="9">
    <source>
        <dbReference type="ARBA" id="ARBA00022801"/>
    </source>
</evidence>
<dbReference type="Pfam" id="PF07727">
    <property type="entry name" value="RVT_2"/>
    <property type="match status" value="1"/>
</dbReference>
<evidence type="ECO:0000256" key="1">
    <source>
        <dbReference type="ARBA" id="ARBA00002180"/>
    </source>
</evidence>
<feature type="region of interest" description="Disordered" evidence="18">
    <location>
        <begin position="251"/>
        <end position="280"/>
    </location>
</feature>
<dbReference type="SUPFAM" id="SSF53098">
    <property type="entry name" value="Ribonuclease H-like"/>
    <property type="match status" value="1"/>
</dbReference>
<keyword evidence="15" id="KW-0917">Virion maturation</keyword>
<keyword evidence="14" id="KW-0808">Transferase</keyword>
<dbReference type="InterPro" id="IPR001584">
    <property type="entry name" value="Integrase_cat-core"/>
</dbReference>
<keyword evidence="17" id="KW-0511">Multifunctional enzyme</keyword>
<comment type="caution">
    <text evidence="20">The sequence shown here is derived from an EMBL/GenBank/DDBJ whole genome shotgun (WGS) entry which is preliminary data.</text>
</comment>
<evidence type="ECO:0000256" key="5">
    <source>
        <dbReference type="ARBA" id="ARBA00022723"/>
    </source>
</evidence>
<evidence type="ECO:0000256" key="13">
    <source>
        <dbReference type="ARBA" id="ARBA00022918"/>
    </source>
</evidence>
<dbReference type="GO" id="GO:0004519">
    <property type="term" value="F:endonuclease activity"/>
    <property type="evidence" value="ECO:0007669"/>
    <property type="project" value="UniProtKB-KW"/>
</dbReference>
<organism evidence="20 21">
    <name type="scientific">Porphyridium purpureum</name>
    <name type="common">Red alga</name>
    <name type="synonym">Porphyridium cruentum</name>
    <dbReference type="NCBI Taxonomy" id="35688"/>
    <lineage>
        <taxon>Eukaryota</taxon>
        <taxon>Rhodophyta</taxon>
        <taxon>Bangiophyceae</taxon>
        <taxon>Porphyridiales</taxon>
        <taxon>Porphyridiaceae</taxon>
        <taxon>Porphyridium</taxon>
    </lineage>
</organism>
<evidence type="ECO:0000256" key="17">
    <source>
        <dbReference type="ARBA" id="ARBA00023268"/>
    </source>
</evidence>
<dbReference type="EMBL" id="VRMN01000020">
    <property type="protein sequence ID" value="KAA8490658.1"/>
    <property type="molecule type" value="Genomic_DNA"/>
</dbReference>
<evidence type="ECO:0000256" key="18">
    <source>
        <dbReference type="SAM" id="MobiDB-lite"/>
    </source>
</evidence>
<evidence type="ECO:0000256" key="6">
    <source>
        <dbReference type="ARBA" id="ARBA00022741"/>
    </source>
</evidence>
<keyword evidence="5" id="KW-0479">Metal-binding</keyword>
<dbReference type="InterPro" id="IPR013103">
    <property type="entry name" value="RVT_2"/>
</dbReference>
<keyword evidence="3" id="KW-0645">Protease</keyword>
<dbReference type="SUPFAM" id="SSF56672">
    <property type="entry name" value="DNA/RNA polymerases"/>
    <property type="match status" value="1"/>
</dbReference>
<dbReference type="Proteomes" id="UP000324585">
    <property type="component" value="Unassembled WGS sequence"/>
</dbReference>
<evidence type="ECO:0000256" key="2">
    <source>
        <dbReference type="ARBA" id="ARBA00022612"/>
    </source>
</evidence>
<evidence type="ECO:0000256" key="7">
    <source>
        <dbReference type="ARBA" id="ARBA00022750"/>
    </source>
</evidence>
<keyword evidence="14" id="KW-0548">Nucleotidyltransferase</keyword>
<keyword evidence="16" id="KW-0233">DNA recombination</keyword>